<dbReference type="Proteomes" id="UP001199816">
    <property type="component" value="Unassembled WGS sequence"/>
</dbReference>
<evidence type="ECO:0000313" key="3">
    <source>
        <dbReference type="EMBL" id="MCD2421574.1"/>
    </source>
</evidence>
<dbReference type="Pfam" id="PF13628">
    <property type="entry name" value="DUF4142"/>
    <property type="match status" value="1"/>
</dbReference>
<comment type="caution">
    <text evidence="3">The sequence shown here is derived from an EMBL/GenBank/DDBJ whole genome shotgun (WGS) entry which is preliminary data.</text>
</comment>
<feature type="domain" description="DUF4142" evidence="2">
    <location>
        <begin position="54"/>
        <end position="185"/>
    </location>
</feature>
<evidence type="ECO:0000256" key="1">
    <source>
        <dbReference type="SAM" id="SignalP"/>
    </source>
</evidence>
<gene>
    <name evidence="3" type="ORF">LQ567_02295</name>
</gene>
<dbReference type="EMBL" id="JAJNEC010000003">
    <property type="protein sequence ID" value="MCD2421574.1"/>
    <property type="molecule type" value="Genomic_DNA"/>
</dbReference>
<dbReference type="Gene3D" id="1.20.1260.10">
    <property type="match status" value="1"/>
</dbReference>
<name>A0ABS8PKE1_9BACT</name>
<keyword evidence="4" id="KW-1185">Reference proteome</keyword>
<accession>A0ABS8PKE1</accession>
<protein>
    <submittedName>
        <fullName evidence="3">DUF4142 domain-containing protein</fullName>
    </submittedName>
</protein>
<dbReference type="PANTHER" id="PTHR38593:SF1">
    <property type="entry name" value="BLR2558 PROTEIN"/>
    <property type="match status" value="1"/>
</dbReference>
<organism evidence="3 4">
    <name type="scientific">Niabella pedocola</name>
    <dbReference type="NCBI Taxonomy" id="1752077"/>
    <lineage>
        <taxon>Bacteria</taxon>
        <taxon>Pseudomonadati</taxon>
        <taxon>Bacteroidota</taxon>
        <taxon>Chitinophagia</taxon>
        <taxon>Chitinophagales</taxon>
        <taxon>Chitinophagaceae</taxon>
        <taxon>Niabella</taxon>
    </lineage>
</organism>
<evidence type="ECO:0000313" key="4">
    <source>
        <dbReference type="Proteomes" id="UP001199816"/>
    </source>
</evidence>
<reference evidence="3 4" key="1">
    <citation type="submission" date="2021-11" db="EMBL/GenBank/DDBJ databases">
        <title>Genomic of Niabella pedocola.</title>
        <authorList>
            <person name="Wu T."/>
        </authorList>
    </citation>
    <scope>NUCLEOTIDE SEQUENCE [LARGE SCALE GENOMIC DNA]</scope>
    <source>
        <strain evidence="3 4">JCM 31011</strain>
    </source>
</reference>
<dbReference type="InterPro" id="IPR025419">
    <property type="entry name" value="DUF4142"/>
</dbReference>
<keyword evidence="1" id="KW-0732">Signal</keyword>
<evidence type="ECO:0000259" key="2">
    <source>
        <dbReference type="Pfam" id="PF13628"/>
    </source>
</evidence>
<feature type="chain" id="PRO_5046899212" evidence="1">
    <location>
        <begin position="21"/>
        <end position="198"/>
    </location>
</feature>
<dbReference type="PROSITE" id="PS51257">
    <property type="entry name" value="PROKAR_LIPOPROTEIN"/>
    <property type="match status" value="1"/>
</dbReference>
<dbReference type="InterPro" id="IPR012347">
    <property type="entry name" value="Ferritin-like"/>
</dbReference>
<dbReference type="RefSeq" id="WP_231002479.1">
    <property type="nucleotide sequence ID" value="NZ_JAJNEC010000003.1"/>
</dbReference>
<dbReference type="PANTHER" id="PTHR38593">
    <property type="entry name" value="BLR2558 PROTEIN"/>
    <property type="match status" value="1"/>
</dbReference>
<sequence>MRRYVFFLMISCSIAGTFLSCNPRPAGEQNAASDSNAARFKKQSDHTVAATLERDARFAVDAAGSGMTEAELGITAVDKASEKLVRQLGDSMAHEYAIANAALKGIAAKKNISIPAAPADGNLLHELRGIKGTAFDDRYLQQVKKMHGSDIELFKRYISAGKDSDLLRWAILRLPVLEQHLEYIKTVGSMVMQQRRTY</sequence>
<feature type="signal peptide" evidence="1">
    <location>
        <begin position="1"/>
        <end position="20"/>
    </location>
</feature>
<proteinExistence type="predicted"/>